<comment type="caution">
    <text evidence="2">The sequence shown here is derived from an EMBL/GenBank/DDBJ whole genome shotgun (WGS) entry which is preliminary data.</text>
</comment>
<dbReference type="EMBL" id="BAABKN010000019">
    <property type="protein sequence ID" value="GAA4743070.1"/>
    <property type="molecule type" value="Genomic_DNA"/>
</dbReference>
<reference evidence="3" key="1">
    <citation type="journal article" date="2019" name="Int. J. Syst. Evol. Microbiol.">
        <title>The Global Catalogue of Microorganisms (GCM) 10K type strain sequencing project: providing services to taxonomists for standard genome sequencing and annotation.</title>
        <authorList>
            <consortium name="The Broad Institute Genomics Platform"/>
            <consortium name="The Broad Institute Genome Sequencing Center for Infectious Disease"/>
            <person name="Wu L."/>
            <person name="Ma J."/>
        </authorList>
    </citation>
    <scope>NUCLEOTIDE SEQUENCE [LARGE SCALE GENOMIC DNA]</scope>
    <source>
        <strain evidence="3">JCM 18532</strain>
    </source>
</reference>
<organism evidence="2 3">
    <name type="scientific">Nocardioides endophyticus</name>
    <dbReference type="NCBI Taxonomy" id="1353775"/>
    <lineage>
        <taxon>Bacteria</taxon>
        <taxon>Bacillati</taxon>
        <taxon>Actinomycetota</taxon>
        <taxon>Actinomycetes</taxon>
        <taxon>Propionibacteriales</taxon>
        <taxon>Nocardioidaceae</taxon>
        <taxon>Nocardioides</taxon>
    </lineage>
</organism>
<feature type="compositionally biased region" description="Polar residues" evidence="1">
    <location>
        <begin position="1"/>
        <end position="14"/>
    </location>
</feature>
<evidence type="ECO:0000256" key="1">
    <source>
        <dbReference type="SAM" id="MobiDB-lite"/>
    </source>
</evidence>
<name>A0ABP8Z0I0_9ACTN</name>
<accession>A0ABP8Z0I0</accession>
<proteinExistence type="predicted"/>
<protein>
    <submittedName>
        <fullName evidence="2">Uncharacterized protein</fullName>
    </submittedName>
</protein>
<keyword evidence="3" id="KW-1185">Reference proteome</keyword>
<feature type="compositionally biased region" description="Basic and acidic residues" evidence="1">
    <location>
        <begin position="15"/>
        <end position="28"/>
    </location>
</feature>
<sequence length="58" mass="6524">MNRTHPQLAESSRAGQRENRTSPADDTRFGSSDTAEVARGVWQSRIYEMPFVMVEIGP</sequence>
<feature type="region of interest" description="Disordered" evidence="1">
    <location>
        <begin position="1"/>
        <end position="35"/>
    </location>
</feature>
<evidence type="ECO:0000313" key="2">
    <source>
        <dbReference type="EMBL" id="GAA4743070.1"/>
    </source>
</evidence>
<evidence type="ECO:0000313" key="3">
    <source>
        <dbReference type="Proteomes" id="UP001499882"/>
    </source>
</evidence>
<dbReference type="Proteomes" id="UP001499882">
    <property type="component" value="Unassembled WGS sequence"/>
</dbReference>
<gene>
    <name evidence="2" type="ORF">GCM10023350_29720</name>
</gene>